<comment type="caution">
    <text evidence="3">The sequence shown here is derived from an EMBL/GenBank/DDBJ whole genome shotgun (WGS) entry which is preliminary data.</text>
</comment>
<dbReference type="PROSITE" id="PS00105">
    <property type="entry name" value="AA_TRANSFER_CLASS_1"/>
    <property type="match status" value="1"/>
</dbReference>
<dbReference type="EMBL" id="JAUSWL010000002">
    <property type="protein sequence ID" value="MDQ0542704.1"/>
    <property type="molecule type" value="Genomic_DNA"/>
</dbReference>
<evidence type="ECO:0000256" key="1">
    <source>
        <dbReference type="RuleBase" id="RU000481"/>
    </source>
</evidence>
<evidence type="ECO:0000313" key="3">
    <source>
        <dbReference type="EMBL" id="MDQ0542704.1"/>
    </source>
</evidence>
<dbReference type="CDD" id="cd00609">
    <property type="entry name" value="AAT_like"/>
    <property type="match status" value="1"/>
</dbReference>
<dbReference type="Gene3D" id="3.90.1150.10">
    <property type="entry name" value="Aspartate Aminotransferase, domain 1"/>
    <property type="match status" value="1"/>
</dbReference>
<dbReference type="PANTHER" id="PTHR43510">
    <property type="entry name" value="AMINOTRANSFERASE FUNCTION, HYPOTHETICAL (EUROFUNG)"/>
    <property type="match status" value="1"/>
</dbReference>
<reference evidence="3" key="1">
    <citation type="submission" date="2023-07" db="EMBL/GenBank/DDBJ databases">
        <title>Genomic Encyclopedia of Type Strains, Phase IV (KMG-IV): sequencing the most valuable type-strain genomes for metagenomic binning, comparative biology and taxonomic classification.</title>
        <authorList>
            <person name="Goeker M."/>
        </authorList>
    </citation>
    <scope>NUCLEOTIDE SEQUENCE</scope>
    <source>
        <strain evidence="3">DSM 19569</strain>
    </source>
</reference>
<dbReference type="EC" id="2.6.1.-" evidence="1"/>
<dbReference type="AlphaFoldDB" id="A0AAJ1TPL6"/>
<organism evidence="3 4">
    <name type="scientific">Methylobacterium brachiatum</name>
    <dbReference type="NCBI Taxonomy" id="269660"/>
    <lineage>
        <taxon>Bacteria</taxon>
        <taxon>Pseudomonadati</taxon>
        <taxon>Pseudomonadota</taxon>
        <taxon>Alphaproteobacteria</taxon>
        <taxon>Hyphomicrobiales</taxon>
        <taxon>Methylobacteriaceae</taxon>
        <taxon>Methylobacterium</taxon>
    </lineage>
</organism>
<sequence>MRPAMALKDDAAPGLWAGARTEAPGPDTDHGIAPAGSFALAAYLDRWSACAHHDLAASDSEPLSLAALLRLAGPEDRRRWRRADLGYADPRGASWLRATIAGCYRRLAADDVLVSAGAQEAVACVLSALLGPADHAVVVVPIYQPSELVVSRLCAADGVALRPEPAWTLDLDGLVAAIRPNTRLVLMNFPNSPTGASLDRTTLERLVDLCRRHGLWLVNDEVYRQTDLDPGRAVPPVVDVYERGISINGLSKGFGLPGLRVGWAACRDRGALDRVLAVKSLLSSCLAGPSEILAQVALRAEQRLTGRARAIGRRNHHRLRALLDRYPNLFDPEEPTNLAFACPRFRGREGATEFSKALASEDGVLVLPSALWHSALAPVPTDRLRLGLGRVGSGAALGILGDHLQRRAGR</sequence>
<dbReference type="InterPro" id="IPR015424">
    <property type="entry name" value="PyrdxlP-dep_Trfase"/>
</dbReference>
<protein>
    <recommendedName>
        <fullName evidence="1">Aminotransferase</fullName>
        <ecNumber evidence="1">2.6.1.-</ecNumber>
    </recommendedName>
</protein>
<evidence type="ECO:0000259" key="2">
    <source>
        <dbReference type="Pfam" id="PF00155"/>
    </source>
</evidence>
<dbReference type="RefSeq" id="WP_230365906.1">
    <property type="nucleotide sequence ID" value="NZ_JAJALK010000003.1"/>
</dbReference>
<dbReference type="InterPro" id="IPR004838">
    <property type="entry name" value="NHTrfase_class1_PyrdxlP-BS"/>
</dbReference>
<dbReference type="Pfam" id="PF00155">
    <property type="entry name" value="Aminotran_1_2"/>
    <property type="match status" value="1"/>
</dbReference>
<dbReference type="Proteomes" id="UP001223420">
    <property type="component" value="Unassembled WGS sequence"/>
</dbReference>
<comment type="cofactor">
    <cofactor evidence="1">
        <name>pyridoxal 5'-phosphate</name>
        <dbReference type="ChEBI" id="CHEBI:597326"/>
    </cofactor>
</comment>
<dbReference type="Gene3D" id="3.40.640.10">
    <property type="entry name" value="Type I PLP-dependent aspartate aminotransferase-like (Major domain)"/>
    <property type="match status" value="1"/>
</dbReference>
<dbReference type="GO" id="GO:0030170">
    <property type="term" value="F:pyridoxal phosphate binding"/>
    <property type="evidence" value="ECO:0007669"/>
    <property type="project" value="InterPro"/>
</dbReference>
<dbReference type="GO" id="GO:0008483">
    <property type="term" value="F:transaminase activity"/>
    <property type="evidence" value="ECO:0007669"/>
    <property type="project" value="UniProtKB-KW"/>
</dbReference>
<dbReference type="InterPro" id="IPR015421">
    <property type="entry name" value="PyrdxlP-dep_Trfase_major"/>
</dbReference>
<dbReference type="PANTHER" id="PTHR43510:SF1">
    <property type="entry name" value="AMINOTRANSFERASE FUNCTION, HYPOTHETICAL (EUROFUNG)"/>
    <property type="match status" value="1"/>
</dbReference>
<evidence type="ECO:0000313" key="4">
    <source>
        <dbReference type="Proteomes" id="UP001223420"/>
    </source>
</evidence>
<name>A0AAJ1TPL6_9HYPH</name>
<dbReference type="SUPFAM" id="SSF53383">
    <property type="entry name" value="PLP-dependent transferases"/>
    <property type="match status" value="1"/>
</dbReference>
<dbReference type="InterPro" id="IPR004839">
    <property type="entry name" value="Aminotransferase_I/II_large"/>
</dbReference>
<keyword evidence="1 3" id="KW-0032">Aminotransferase</keyword>
<accession>A0AAJ1TPL6</accession>
<keyword evidence="1" id="KW-0808">Transferase</keyword>
<gene>
    <name evidence="3" type="ORF">QO001_001622</name>
</gene>
<dbReference type="InterPro" id="IPR015422">
    <property type="entry name" value="PyrdxlP-dep_Trfase_small"/>
</dbReference>
<feature type="domain" description="Aminotransferase class I/classII large" evidence="2">
    <location>
        <begin position="84"/>
        <end position="372"/>
    </location>
</feature>
<proteinExistence type="inferred from homology"/>
<comment type="similarity">
    <text evidence="1">Belongs to the class-I pyridoxal-phosphate-dependent aminotransferase family.</text>
</comment>